<dbReference type="AlphaFoldDB" id="A0A0M8MFP8"/>
<keyword evidence="2" id="KW-1185">Reference proteome</keyword>
<dbReference type="PATRIC" id="fig|1202724.3.peg.3968"/>
<dbReference type="RefSeq" id="WP_054409654.1">
    <property type="nucleotide sequence ID" value="NZ_FOYA01000002.1"/>
</dbReference>
<accession>A0A0M8MFP8</accession>
<organism evidence="1 2">
    <name type="scientific">Flavobacterium akiainvivens</name>
    <dbReference type="NCBI Taxonomy" id="1202724"/>
    <lineage>
        <taxon>Bacteria</taxon>
        <taxon>Pseudomonadati</taxon>
        <taxon>Bacteroidota</taxon>
        <taxon>Flavobacteriia</taxon>
        <taxon>Flavobacteriales</taxon>
        <taxon>Flavobacteriaceae</taxon>
        <taxon>Flavobacterium</taxon>
    </lineage>
</organism>
<name>A0A0M8MFP8_9FLAO</name>
<protein>
    <submittedName>
        <fullName evidence="1">Uncharacterized protein</fullName>
    </submittedName>
</protein>
<dbReference type="STRING" id="1202724.AM493_19140"/>
<dbReference type="Proteomes" id="UP000037755">
    <property type="component" value="Unassembled WGS sequence"/>
</dbReference>
<evidence type="ECO:0000313" key="2">
    <source>
        <dbReference type="Proteomes" id="UP000037755"/>
    </source>
</evidence>
<proteinExistence type="predicted"/>
<sequence length="125" mass="14263">MKKIAVLSLVCFAFSTPNTDCKSVHTGKFQIEALEGIYIITRTKDTQTEEVTNRGLISQFKIKWQSSCSYILYDRQVLKGTDIVPRGSEFDTLYCNISDVKEFTHKVTCKFKNTEPGSIILKKVR</sequence>
<evidence type="ECO:0000313" key="1">
    <source>
        <dbReference type="EMBL" id="KOS07934.1"/>
    </source>
</evidence>
<comment type="caution">
    <text evidence="1">The sequence shown here is derived from an EMBL/GenBank/DDBJ whole genome shotgun (WGS) entry which is preliminary data.</text>
</comment>
<dbReference type="EMBL" id="LIYD01000005">
    <property type="protein sequence ID" value="KOS07934.1"/>
    <property type="molecule type" value="Genomic_DNA"/>
</dbReference>
<gene>
    <name evidence="1" type="ORF">AM493_19140</name>
</gene>
<dbReference type="OrthoDB" id="983030at2"/>
<reference evidence="1 2" key="1">
    <citation type="submission" date="2015-08" db="EMBL/GenBank/DDBJ databases">
        <title>Whole genome sequence of Flavobacterium akiainvivens IK-1T, from decaying Wikstroemia oahuensis, an endemic Hawaiian shrub.</title>
        <authorList>
            <person name="Wan X."/>
            <person name="Hou S."/>
            <person name="Saito J."/>
            <person name="Donachie S."/>
        </authorList>
    </citation>
    <scope>NUCLEOTIDE SEQUENCE [LARGE SCALE GENOMIC DNA]</scope>
    <source>
        <strain evidence="1 2">IK-1</strain>
    </source>
</reference>